<comment type="caution">
    <text evidence="1">The sequence shown here is derived from an EMBL/GenBank/DDBJ whole genome shotgun (WGS) entry which is preliminary data.</text>
</comment>
<proteinExistence type="predicted"/>
<sequence length="77" mass="8788">MEKTPRAMRAPPRYGVVIGFTNIERIVARRRRASDHSADNWPKAKKLICLDPSIITDRTACVAYDRLTDSDTDIEKN</sequence>
<evidence type="ECO:0000313" key="2">
    <source>
        <dbReference type="Proteomes" id="UP000287651"/>
    </source>
</evidence>
<reference evidence="1 2" key="1">
    <citation type="journal article" date="2014" name="Agronomy (Basel)">
        <title>A Draft Genome Sequence for Ensete ventricosum, the Drought-Tolerant Tree Against Hunger.</title>
        <authorList>
            <person name="Harrison J."/>
            <person name="Moore K.A."/>
            <person name="Paszkiewicz K."/>
            <person name="Jones T."/>
            <person name="Grant M."/>
            <person name="Ambacheew D."/>
            <person name="Muzemil S."/>
            <person name="Studholme D.J."/>
        </authorList>
    </citation>
    <scope>NUCLEOTIDE SEQUENCE [LARGE SCALE GENOMIC DNA]</scope>
</reference>
<accession>A0A427B8E5</accession>
<organism evidence="1 2">
    <name type="scientific">Ensete ventricosum</name>
    <name type="common">Abyssinian banana</name>
    <name type="synonym">Musa ensete</name>
    <dbReference type="NCBI Taxonomy" id="4639"/>
    <lineage>
        <taxon>Eukaryota</taxon>
        <taxon>Viridiplantae</taxon>
        <taxon>Streptophyta</taxon>
        <taxon>Embryophyta</taxon>
        <taxon>Tracheophyta</taxon>
        <taxon>Spermatophyta</taxon>
        <taxon>Magnoliopsida</taxon>
        <taxon>Liliopsida</taxon>
        <taxon>Zingiberales</taxon>
        <taxon>Musaceae</taxon>
        <taxon>Ensete</taxon>
    </lineage>
</organism>
<name>A0A427B8E5_ENSVE</name>
<dbReference type="EMBL" id="AMZH03000251">
    <property type="protein sequence ID" value="RRT84696.1"/>
    <property type="molecule type" value="Genomic_DNA"/>
</dbReference>
<dbReference type="AlphaFoldDB" id="A0A427B8E5"/>
<dbReference type="Proteomes" id="UP000287651">
    <property type="component" value="Unassembled WGS sequence"/>
</dbReference>
<protein>
    <submittedName>
        <fullName evidence="1">Uncharacterized protein</fullName>
    </submittedName>
</protein>
<gene>
    <name evidence="1" type="ORF">B296_00013648</name>
</gene>
<evidence type="ECO:0000313" key="1">
    <source>
        <dbReference type="EMBL" id="RRT84696.1"/>
    </source>
</evidence>